<evidence type="ECO:0000313" key="1">
    <source>
        <dbReference type="Proteomes" id="UP000046392"/>
    </source>
</evidence>
<accession>A0A0N5C6W6</accession>
<name>A0A0N5C6W6_STREA</name>
<protein>
    <submittedName>
        <fullName evidence="2">ODV-EC27</fullName>
    </submittedName>
</protein>
<reference evidence="2" key="1">
    <citation type="submission" date="2017-02" db="UniProtKB">
        <authorList>
            <consortium name="WormBaseParasite"/>
        </authorList>
    </citation>
    <scope>IDENTIFICATION</scope>
</reference>
<dbReference type="Proteomes" id="UP000046392">
    <property type="component" value="Unplaced"/>
</dbReference>
<keyword evidence="1" id="KW-1185">Reference proteome</keyword>
<sequence>MTLKAHQVTHIAEILQRHGSLCNYSCFFGEELAYNLTKIISLKILDKSLNQLKTRLTDYNVINSMVIQIEKEKPKVIKQMKTRMCVREFCHSHFANCRLEVEELSESNFKSYIIKPAYDMLFRKNSFVAFECDKSTFKCAIGVIKSIVSVETNVFFIVKPLKIKSILLDRFPVNSNENVINQIKDNTIFDYYFCLEEYMDKAEITSYRPMNFFANETSHLIVLEKNAILYKCLIINTSSKKSFCCQ</sequence>
<evidence type="ECO:0000313" key="2">
    <source>
        <dbReference type="WBParaSite" id="SPAL_0001368100.1"/>
    </source>
</evidence>
<dbReference type="AlphaFoldDB" id="A0A0N5C6W6"/>
<proteinExistence type="predicted"/>
<organism evidence="1 2">
    <name type="scientific">Strongyloides papillosus</name>
    <name type="common">Intestinal threadworm</name>
    <dbReference type="NCBI Taxonomy" id="174720"/>
    <lineage>
        <taxon>Eukaryota</taxon>
        <taxon>Metazoa</taxon>
        <taxon>Ecdysozoa</taxon>
        <taxon>Nematoda</taxon>
        <taxon>Chromadorea</taxon>
        <taxon>Rhabditida</taxon>
        <taxon>Tylenchina</taxon>
        <taxon>Panagrolaimomorpha</taxon>
        <taxon>Strongyloidoidea</taxon>
        <taxon>Strongyloididae</taxon>
        <taxon>Strongyloides</taxon>
    </lineage>
</organism>
<dbReference type="WBParaSite" id="SPAL_0001368100.1">
    <property type="protein sequence ID" value="SPAL_0001368100.1"/>
    <property type="gene ID" value="SPAL_0001368100"/>
</dbReference>